<reference evidence="4" key="1">
    <citation type="journal article" date="2023" name="Mol. Biol. Evol.">
        <title>Third-Generation Sequencing Reveals the Adaptive Role of the Epigenome in Three Deep-Sea Polychaetes.</title>
        <authorList>
            <person name="Perez M."/>
            <person name="Aroh O."/>
            <person name="Sun Y."/>
            <person name="Lan Y."/>
            <person name="Juniper S.K."/>
            <person name="Young C.R."/>
            <person name="Angers B."/>
            <person name="Qian P.Y."/>
        </authorList>
    </citation>
    <scope>NUCLEOTIDE SEQUENCE</scope>
    <source>
        <strain evidence="4">R07B-5</strain>
    </source>
</reference>
<organism evidence="4 5">
    <name type="scientific">Ridgeia piscesae</name>
    <name type="common">Tubeworm</name>
    <dbReference type="NCBI Taxonomy" id="27915"/>
    <lineage>
        <taxon>Eukaryota</taxon>
        <taxon>Metazoa</taxon>
        <taxon>Spiralia</taxon>
        <taxon>Lophotrochozoa</taxon>
        <taxon>Annelida</taxon>
        <taxon>Polychaeta</taxon>
        <taxon>Sedentaria</taxon>
        <taxon>Canalipalpata</taxon>
        <taxon>Sabellida</taxon>
        <taxon>Siboglinidae</taxon>
        <taxon>Ridgeia</taxon>
    </lineage>
</organism>
<dbReference type="PANTHER" id="PTHR13578">
    <property type="entry name" value="ADDITIONAL SEX COMBS LIKE PROTEIN ASXL"/>
    <property type="match status" value="1"/>
</dbReference>
<dbReference type="InterPro" id="IPR024811">
    <property type="entry name" value="ASX/ASX-like"/>
</dbReference>
<feature type="compositionally biased region" description="Basic residues" evidence="2">
    <location>
        <begin position="200"/>
        <end position="227"/>
    </location>
</feature>
<dbReference type="InterPro" id="IPR007759">
    <property type="entry name" value="Asxl_HARE-HTH"/>
</dbReference>
<evidence type="ECO:0000256" key="1">
    <source>
        <dbReference type="ARBA" id="ARBA00023163"/>
    </source>
</evidence>
<comment type="caution">
    <text evidence="4">The sequence shown here is derived from an EMBL/GenBank/DDBJ whole genome shotgun (WGS) entry which is preliminary data.</text>
</comment>
<name>A0AAD9NSD8_RIDPI</name>
<evidence type="ECO:0000256" key="2">
    <source>
        <dbReference type="SAM" id="MobiDB-lite"/>
    </source>
</evidence>
<dbReference type="InterPro" id="IPR028020">
    <property type="entry name" value="ASX_DEUBAD_dom"/>
</dbReference>
<dbReference type="GO" id="GO:0035517">
    <property type="term" value="C:PR-DUB complex"/>
    <property type="evidence" value="ECO:0007669"/>
    <property type="project" value="TreeGrafter"/>
</dbReference>
<proteinExistence type="predicted"/>
<sequence length="334" mass="36607">MQSEITKDKASKKKKDRTWVEAAKIVLEKFKQIPMSHKEILKVIEEDQLKDVSGATSLACLNSMLHSNCRGLDSVFYKVAGRTAVYGLTSEPPDGAVLTQVDEECSLSDQHVDENGWSALLPQSTAKTCRDRKKEKVMFATLPDNCQTIPEVDSDDDDSPVLPPGTHKCSESTETSEVTGQGVASVTPVASAPPAAASKPQKRRNRNNPLRHYKRRKKKSKLGRIKIKPAVSSSADESEGRVTASSSSANSKASSPSSLPRKRSNQKLSAAAQLRQTKEGCIDLETPNSILVNTNLKAILSKYTFSQLPAHYQYKLTQLLPQCDRILQTDGALR</sequence>
<dbReference type="EMBL" id="JAODUO010000583">
    <property type="protein sequence ID" value="KAK2177699.1"/>
    <property type="molecule type" value="Genomic_DNA"/>
</dbReference>
<gene>
    <name evidence="4" type="ORF">NP493_583g01000</name>
</gene>
<dbReference type="Pfam" id="PF05066">
    <property type="entry name" value="HARE-HTH"/>
    <property type="match status" value="1"/>
</dbReference>
<dbReference type="GO" id="GO:0003682">
    <property type="term" value="F:chromatin binding"/>
    <property type="evidence" value="ECO:0007669"/>
    <property type="project" value="TreeGrafter"/>
</dbReference>
<dbReference type="PANTHER" id="PTHR13578:SF20">
    <property type="entry name" value="POLYCOMB PROTEIN ASX"/>
    <property type="match status" value="1"/>
</dbReference>
<keyword evidence="5" id="KW-1185">Reference proteome</keyword>
<dbReference type="PROSITE" id="PS51913">
    <property type="entry name" value="HTH_HARE"/>
    <property type="match status" value="1"/>
</dbReference>
<feature type="compositionally biased region" description="Low complexity" evidence="2">
    <location>
        <begin position="245"/>
        <end position="259"/>
    </location>
</feature>
<protein>
    <recommendedName>
        <fullName evidence="3">HTH HARE-type domain-containing protein</fullName>
    </recommendedName>
</protein>
<keyword evidence="1" id="KW-0804">Transcription</keyword>
<dbReference type="GO" id="GO:0045944">
    <property type="term" value="P:positive regulation of transcription by RNA polymerase II"/>
    <property type="evidence" value="ECO:0007669"/>
    <property type="project" value="TreeGrafter"/>
</dbReference>
<accession>A0AAD9NSD8</accession>
<dbReference type="GO" id="GO:0009887">
    <property type="term" value="P:animal organ morphogenesis"/>
    <property type="evidence" value="ECO:0007669"/>
    <property type="project" value="TreeGrafter"/>
</dbReference>
<dbReference type="Proteomes" id="UP001209878">
    <property type="component" value="Unassembled WGS sequence"/>
</dbReference>
<evidence type="ECO:0000313" key="5">
    <source>
        <dbReference type="Proteomes" id="UP001209878"/>
    </source>
</evidence>
<dbReference type="Pfam" id="PF13919">
    <property type="entry name" value="ASXH"/>
    <property type="match status" value="1"/>
</dbReference>
<feature type="region of interest" description="Disordered" evidence="2">
    <location>
        <begin position="146"/>
        <end position="272"/>
    </location>
</feature>
<feature type="domain" description="HTH HARE-type" evidence="3">
    <location>
        <begin position="17"/>
        <end position="91"/>
    </location>
</feature>
<evidence type="ECO:0000313" key="4">
    <source>
        <dbReference type="EMBL" id="KAK2177699.1"/>
    </source>
</evidence>
<dbReference type="AlphaFoldDB" id="A0AAD9NSD8"/>
<feature type="compositionally biased region" description="Low complexity" evidence="2">
    <location>
        <begin position="183"/>
        <end position="198"/>
    </location>
</feature>
<evidence type="ECO:0000259" key="3">
    <source>
        <dbReference type="PROSITE" id="PS51913"/>
    </source>
</evidence>